<comment type="caution">
    <text evidence="6">The sequence shown here is derived from an EMBL/GenBank/DDBJ whole genome shotgun (WGS) entry which is preliminary data.</text>
</comment>
<dbReference type="InterPro" id="IPR014001">
    <property type="entry name" value="Helicase_ATP-bd"/>
</dbReference>
<dbReference type="Gene3D" id="3.40.50.300">
    <property type="entry name" value="P-loop containing nucleotide triphosphate hydrolases"/>
    <property type="match status" value="2"/>
</dbReference>
<dbReference type="GO" id="GO:0016818">
    <property type="term" value="F:hydrolase activity, acting on acid anhydrides, in phosphorus-containing anhydrides"/>
    <property type="evidence" value="ECO:0007669"/>
    <property type="project" value="InterPro"/>
</dbReference>
<dbReference type="SMART" id="SM00487">
    <property type="entry name" value="DEXDc"/>
    <property type="match status" value="1"/>
</dbReference>
<dbReference type="Pfam" id="PF04851">
    <property type="entry name" value="ResIII"/>
    <property type="match status" value="1"/>
</dbReference>
<keyword evidence="2" id="KW-0378">Hydrolase</keyword>
<dbReference type="GO" id="GO:0003677">
    <property type="term" value="F:DNA binding"/>
    <property type="evidence" value="ECO:0007669"/>
    <property type="project" value="InterPro"/>
</dbReference>
<dbReference type="InterPro" id="IPR014013">
    <property type="entry name" value="Helic_SF1/SF2_ATP-bd_DinG/Rad3"/>
</dbReference>
<name>A0A7C5KB60_9BACT</name>
<evidence type="ECO:0000313" key="6">
    <source>
        <dbReference type="EMBL" id="HHI65241.1"/>
    </source>
</evidence>
<keyword evidence="6" id="KW-0347">Helicase</keyword>
<evidence type="ECO:0000259" key="5">
    <source>
        <dbReference type="PROSITE" id="PS51193"/>
    </source>
</evidence>
<proteinExistence type="inferred from homology"/>
<dbReference type="InterPro" id="IPR006935">
    <property type="entry name" value="Helicase/UvrB_N"/>
</dbReference>
<dbReference type="InterPro" id="IPR045028">
    <property type="entry name" value="DinG/Rad3-like"/>
</dbReference>
<dbReference type="PROSITE" id="PS51193">
    <property type="entry name" value="HELICASE_ATP_BIND_2"/>
    <property type="match status" value="1"/>
</dbReference>
<dbReference type="InterPro" id="IPR006555">
    <property type="entry name" value="ATP-dep_Helicase_C"/>
</dbReference>
<dbReference type="GO" id="GO:0005524">
    <property type="term" value="F:ATP binding"/>
    <property type="evidence" value="ECO:0007669"/>
    <property type="project" value="UniProtKB-KW"/>
</dbReference>
<dbReference type="PANTHER" id="PTHR11472">
    <property type="entry name" value="DNA REPAIR DEAD HELICASE RAD3/XP-D SUBFAMILY MEMBER"/>
    <property type="match status" value="1"/>
</dbReference>
<accession>A0A7C5KB60</accession>
<organism evidence="6">
    <name type="scientific">Thermodesulfobium narugense</name>
    <dbReference type="NCBI Taxonomy" id="184064"/>
    <lineage>
        <taxon>Bacteria</taxon>
        <taxon>Pseudomonadati</taxon>
        <taxon>Thermodesulfobiota</taxon>
        <taxon>Thermodesulfobiia</taxon>
        <taxon>Thermodesulfobiales</taxon>
        <taxon>Thermodesulfobiaceae</taxon>
        <taxon>Thermodesulfobium</taxon>
    </lineage>
</organism>
<dbReference type="InterPro" id="IPR027417">
    <property type="entry name" value="P-loop_NTPase"/>
</dbReference>
<feature type="domain" description="Helicase ATP-binding" evidence="5">
    <location>
        <begin position="14"/>
        <end position="275"/>
    </location>
</feature>
<keyword evidence="3" id="KW-0067">ATP-binding</keyword>
<comment type="similarity">
    <text evidence="4">Belongs to the helicase family. DinG subfamily.</text>
</comment>
<evidence type="ECO:0000256" key="4">
    <source>
        <dbReference type="ARBA" id="ARBA00038058"/>
    </source>
</evidence>
<dbReference type="SUPFAM" id="SSF52540">
    <property type="entry name" value="P-loop containing nucleoside triphosphate hydrolases"/>
    <property type="match status" value="1"/>
</dbReference>
<dbReference type="EMBL" id="DRUY01000058">
    <property type="protein sequence ID" value="HHI65241.1"/>
    <property type="molecule type" value="Genomic_DNA"/>
</dbReference>
<dbReference type="SMART" id="SM00491">
    <property type="entry name" value="HELICc2"/>
    <property type="match status" value="1"/>
</dbReference>
<dbReference type="Pfam" id="PF13307">
    <property type="entry name" value="Helicase_C_2"/>
    <property type="match status" value="1"/>
</dbReference>
<dbReference type="PANTHER" id="PTHR11472:SF34">
    <property type="entry name" value="REGULATOR OF TELOMERE ELONGATION HELICASE 1"/>
    <property type="match status" value="1"/>
</dbReference>
<reference evidence="6" key="1">
    <citation type="journal article" date="2020" name="mSystems">
        <title>Genome- and Community-Level Interaction Insights into Carbon Utilization and Element Cycling Functions of Hydrothermarchaeota in Hydrothermal Sediment.</title>
        <authorList>
            <person name="Zhou Z."/>
            <person name="Liu Y."/>
            <person name="Xu W."/>
            <person name="Pan J."/>
            <person name="Luo Z.H."/>
            <person name="Li M."/>
        </authorList>
    </citation>
    <scope>NUCLEOTIDE SEQUENCE [LARGE SCALE GENOMIC DNA]</scope>
    <source>
        <strain evidence="6">SpSt-1019</strain>
    </source>
</reference>
<gene>
    <name evidence="6" type="ORF">ENL70_01660</name>
</gene>
<dbReference type="GO" id="GO:0006139">
    <property type="term" value="P:nucleobase-containing compound metabolic process"/>
    <property type="evidence" value="ECO:0007669"/>
    <property type="project" value="InterPro"/>
</dbReference>
<dbReference type="AlphaFoldDB" id="A0A7C5KB60"/>
<keyword evidence="1" id="KW-0547">Nucleotide-binding</keyword>
<sequence>MEKNKILSIDYLYELLEKRTAFERRADQIEMSKLIYKTMENNEITLIEAPTGIGKTYSGLIPSIVDISLNNSKILYLTAKIVLQDQLIKKDLPNLYKIFDLDFKYGLIKGRSNYFCWLRFDEAIKNYGLIYQDELNSIRNWARISQDGDLSEFDDFLNNEIKDIICVDYEDCPGRKCPYLISGACHYFKLVNSLNDLDILVSNYHTFFFNLINGSFPFNYDHILMDEAHRLPEILSNACTRQISKSFLNYFLPRGIALKIVNREPEILSPILNDLKSLENYINDLKILYEKFFDLIQEFCLDPKVNKDLKEVTFHEPLTFLEKIGNEILESSKNVLREIDEWERFFQKIGTKGLADTKLKYYKKKIEFYALTLSDFLNLNGYPSFSYSFSNEKGYLSIKPVYVKGIFENFLDIQPPKSVVLYSATLTPDKKNFSYFENELGCKAGNKKVFKSVFDYKKQAKIIIPKNFEIDPKSLFFSIQVAQAVECILDDFGGHALVLFTSQKNLNETKRLITSKTRKFKYLFQGEKSNIQLIEEFSNDSSSVLFGLNSFWEGIDVPGPSLSLLIIDRIPFPNPTDPVMVMREKNEGRDAFSKSYLPNAKLALRQGFGRLIRSKNDLGVFIILDFRILKWGFLELFSPCDILYSWEPDLVRKFIWEGE</sequence>
<evidence type="ECO:0000256" key="3">
    <source>
        <dbReference type="ARBA" id="ARBA00022840"/>
    </source>
</evidence>
<evidence type="ECO:0000256" key="1">
    <source>
        <dbReference type="ARBA" id="ARBA00022741"/>
    </source>
</evidence>
<evidence type="ECO:0000256" key="2">
    <source>
        <dbReference type="ARBA" id="ARBA00022801"/>
    </source>
</evidence>
<protein>
    <submittedName>
        <fullName evidence="6">ATP-dependent DNA helicase</fullName>
    </submittedName>
</protein>
<dbReference type="GO" id="GO:0003678">
    <property type="term" value="F:DNA helicase activity"/>
    <property type="evidence" value="ECO:0007669"/>
    <property type="project" value="TreeGrafter"/>
</dbReference>